<sequence>MTNTLISASELNAILDNNVFIFDCRFDLFNPDVGFNQYQSEHIPNAHYLHLNNDLSGQIASENGRHPLPKPEQFAALVASYGITPDSTVVVYDDKNHCYASRAWWMLHALGYTKTVVLNGGFSNWKQQGFTTNSEIPEPPEKQKISSQKPINWQLPTASVEKVKTAQSQDSFFLIDARENQRFIGEVEPIDPYAGHIPGAINKTWLDVIDSEGFFKSKEFLADYWSFLQEKDSDSVHYCGSGVTACVNILSIIIAGHKPPALYSGGWSQWCGINPKKPIKS</sequence>
<evidence type="ECO:0000313" key="4">
    <source>
        <dbReference type="EMBL" id="GAA6169870.1"/>
    </source>
</evidence>
<dbReference type="RefSeq" id="WP_353304275.1">
    <property type="nucleotide sequence ID" value="NZ_BAABWN010000016.1"/>
</dbReference>
<dbReference type="SUPFAM" id="SSF52821">
    <property type="entry name" value="Rhodanese/Cell cycle control phosphatase"/>
    <property type="match status" value="2"/>
</dbReference>
<dbReference type="Gene3D" id="3.40.250.10">
    <property type="entry name" value="Rhodanese-like domain"/>
    <property type="match status" value="2"/>
</dbReference>
<dbReference type="InterPro" id="IPR045078">
    <property type="entry name" value="TST/MPST-like"/>
</dbReference>
<keyword evidence="2" id="KW-0677">Repeat</keyword>
<protein>
    <submittedName>
        <fullName evidence="4">Sulfurtransferase</fullName>
    </submittedName>
</protein>
<accession>A0ABQ0AE01</accession>
<dbReference type="PANTHER" id="PTHR11364">
    <property type="entry name" value="THIOSULFATE SULFERTANSFERASE"/>
    <property type="match status" value="1"/>
</dbReference>
<dbReference type="Pfam" id="PF00581">
    <property type="entry name" value="Rhodanese"/>
    <property type="match status" value="2"/>
</dbReference>
<evidence type="ECO:0000256" key="1">
    <source>
        <dbReference type="ARBA" id="ARBA00022679"/>
    </source>
</evidence>
<reference evidence="4 5" key="1">
    <citation type="submission" date="2024-04" db="EMBL/GenBank/DDBJ databases">
        <title>Draft genome sequence of Sessilibacter corallicola NBRC 116591.</title>
        <authorList>
            <person name="Miyakawa T."/>
            <person name="Kusuya Y."/>
            <person name="Miura T."/>
        </authorList>
    </citation>
    <scope>NUCLEOTIDE SEQUENCE [LARGE SCALE GENOMIC DNA]</scope>
    <source>
        <strain evidence="4 5">KU-00831-HH</strain>
    </source>
</reference>
<feature type="domain" description="Rhodanese" evidence="3">
    <location>
        <begin position="15"/>
        <end position="134"/>
    </location>
</feature>
<feature type="domain" description="Rhodanese" evidence="3">
    <location>
        <begin position="168"/>
        <end position="272"/>
    </location>
</feature>
<organism evidence="4 5">
    <name type="scientific">Sessilibacter corallicola</name>
    <dbReference type="NCBI Taxonomy" id="2904075"/>
    <lineage>
        <taxon>Bacteria</taxon>
        <taxon>Pseudomonadati</taxon>
        <taxon>Pseudomonadota</taxon>
        <taxon>Gammaproteobacteria</taxon>
        <taxon>Cellvibrionales</taxon>
        <taxon>Cellvibrionaceae</taxon>
        <taxon>Sessilibacter</taxon>
    </lineage>
</organism>
<proteinExistence type="predicted"/>
<keyword evidence="5" id="KW-1185">Reference proteome</keyword>
<dbReference type="InterPro" id="IPR036873">
    <property type="entry name" value="Rhodanese-like_dom_sf"/>
</dbReference>
<dbReference type="CDD" id="cd01449">
    <property type="entry name" value="TST_Repeat_2"/>
    <property type="match status" value="1"/>
</dbReference>
<dbReference type="Proteomes" id="UP001465153">
    <property type="component" value="Unassembled WGS sequence"/>
</dbReference>
<dbReference type="InterPro" id="IPR001763">
    <property type="entry name" value="Rhodanese-like_dom"/>
</dbReference>
<dbReference type="PROSITE" id="PS50206">
    <property type="entry name" value="RHODANESE_3"/>
    <property type="match status" value="2"/>
</dbReference>
<comment type="caution">
    <text evidence="4">The sequence shown here is derived from an EMBL/GenBank/DDBJ whole genome shotgun (WGS) entry which is preliminary data.</text>
</comment>
<evidence type="ECO:0000313" key="5">
    <source>
        <dbReference type="Proteomes" id="UP001465153"/>
    </source>
</evidence>
<dbReference type="CDD" id="cd01448">
    <property type="entry name" value="TST_Repeat_1"/>
    <property type="match status" value="1"/>
</dbReference>
<keyword evidence="1" id="KW-0808">Transferase</keyword>
<dbReference type="EMBL" id="BAABWN010000016">
    <property type="protein sequence ID" value="GAA6169870.1"/>
    <property type="molecule type" value="Genomic_DNA"/>
</dbReference>
<name>A0ABQ0AE01_9GAMM</name>
<dbReference type="SMART" id="SM00450">
    <property type="entry name" value="RHOD"/>
    <property type="match status" value="2"/>
</dbReference>
<dbReference type="PANTHER" id="PTHR11364:SF27">
    <property type="entry name" value="SULFURTRANSFERASE"/>
    <property type="match status" value="1"/>
</dbReference>
<evidence type="ECO:0000259" key="3">
    <source>
        <dbReference type="PROSITE" id="PS50206"/>
    </source>
</evidence>
<gene>
    <name evidence="4" type="ORF">NBRC116591_36820</name>
</gene>
<evidence type="ECO:0000256" key="2">
    <source>
        <dbReference type="ARBA" id="ARBA00022737"/>
    </source>
</evidence>